<reference evidence="6" key="1">
    <citation type="submission" date="2022-06" db="EMBL/GenBank/DDBJ databases">
        <title>Sphingomonas sp. nov. isolated from rhizosphere soil of tomato.</title>
        <authorList>
            <person name="Dong H."/>
            <person name="Gao R."/>
        </authorList>
    </citation>
    <scope>NUCLEOTIDE SEQUENCE</scope>
    <source>
        <strain evidence="6">MMSM24</strain>
    </source>
</reference>
<dbReference type="InterPro" id="IPR000847">
    <property type="entry name" value="LysR_HTH_N"/>
</dbReference>
<feature type="domain" description="HTH lysR-type" evidence="5">
    <location>
        <begin position="1"/>
        <end position="59"/>
    </location>
</feature>
<organism evidence="6 7">
    <name type="scientific">Sphingomonas lycopersici</name>
    <dbReference type="NCBI Taxonomy" id="2951807"/>
    <lineage>
        <taxon>Bacteria</taxon>
        <taxon>Pseudomonadati</taxon>
        <taxon>Pseudomonadota</taxon>
        <taxon>Alphaproteobacteria</taxon>
        <taxon>Sphingomonadales</taxon>
        <taxon>Sphingomonadaceae</taxon>
        <taxon>Sphingomonas</taxon>
    </lineage>
</organism>
<dbReference type="Pfam" id="PF03466">
    <property type="entry name" value="LysR_substrate"/>
    <property type="match status" value="1"/>
</dbReference>
<dbReference type="InterPro" id="IPR058163">
    <property type="entry name" value="LysR-type_TF_proteobact-type"/>
</dbReference>
<evidence type="ECO:0000256" key="3">
    <source>
        <dbReference type="ARBA" id="ARBA00023125"/>
    </source>
</evidence>
<protein>
    <submittedName>
        <fullName evidence="6">LysR family transcriptional regulator</fullName>
    </submittedName>
</protein>
<dbReference type="InterPro" id="IPR036390">
    <property type="entry name" value="WH_DNA-bd_sf"/>
</dbReference>
<dbReference type="SUPFAM" id="SSF46785">
    <property type="entry name" value="Winged helix' DNA-binding domain"/>
    <property type="match status" value="1"/>
</dbReference>
<sequence>MKNWDDLRVFLAVAHAGRVAAAARTLGVDATTVGRRLARLEAAIGAPLFETVAGERRLSEAGQALLHHAETIDATIAAASEGAAAQGAAGHVRLSVAEGLATHVLAPRVPAFAAAHPRIRLDLITASGLLDPSKREADIAVMLARPRSRQLITQRLIDYRLRLYATPGYLAAAGTPETAAALERHVLAGYVPEHLHAPELDYLSEVHDGLAARLRSTSINVQHRMIAAGAAIGILPDFIAADDARLVPVLPEIELSRAFWLVTHADGQSTPRIQAVTSWLREAVRM</sequence>
<comment type="caution">
    <text evidence="6">The sequence shown here is derived from an EMBL/GenBank/DDBJ whole genome shotgun (WGS) entry which is preliminary data.</text>
</comment>
<name>A0AA41Z957_9SPHN</name>
<keyword evidence="4" id="KW-0804">Transcription</keyword>
<dbReference type="AlphaFoldDB" id="A0AA41Z957"/>
<dbReference type="Gene3D" id="1.10.10.10">
    <property type="entry name" value="Winged helix-like DNA-binding domain superfamily/Winged helix DNA-binding domain"/>
    <property type="match status" value="1"/>
</dbReference>
<evidence type="ECO:0000313" key="7">
    <source>
        <dbReference type="Proteomes" id="UP001165565"/>
    </source>
</evidence>
<evidence type="ECO:0000256" key="2">
    <source>
        <dbReference type="ARBA" id="ARBA00023015"/>
    </source>
</evidence>
<evidence type="ECO:0000256" key="1">
    <source>
        <dbReference type="ARBA" id="ARBA00009437"/>
    </source>
</evidence>
<dbReference type="GO" id="GO:0006351">
    <property type="term" value="P:DNA-templated transcription"/>
    <property type="evidence" value="ECO:0007669"/>
    <property type="project" value="TreeGrafter"/>
</dbReference>
<dbReference type="Proteomes" id="UP001165565">
    <property type="component" value="Unassembled WGS sequence"/>
</dbReference>
<dbReference type="GO" id="GO:0003700">
    <property type="term" value="F:DNA-binding transcription factor activity"/>
    <property type="evidence" value="ECO:0007669"/>
    <property type="project" value="InterPro"/>
</dbReference>
<accession>A0AA41Z957</accession>
<dbReference type="PROSITE" id="PS50931">
    <property type="entry name" value="HTH_LYSR"/>
    <property type="match status" value="1"/>
</dbReference>
<keyword evidence="3" id="KW-0238">DNA-binding</keyword>
<comment type="similarity">
    <text evidence="1">Belongs to the LysR transcriptional regulatory family.</text>
</comment>
<dbReference type="InterPro" id="IPR036388">
    <property type="entry name" value="WH-like_DNA-bd_sf"/>
</dbReference>
<keyword evidence="7" id="KW-1185">Reference proteome</keyword>
<evidence type="ECO:0000256" key="4">
    <source>
        <dbReference type="ARBA" id="ARBA00023163"/>
    </source>
</evidence>
<evidence type="ECO:0000313" key="6">
    <source>
        <dbReference type="EMBL" id="MCW6535092.1"/>
    </source>
</evidence>
<dbReference type="PANTHER" id="PTHR30537:SF3">
    <property type="entry name" value="TRANSCRIPTIONAL REGULATORY PROTEIN"/>
    <property type="match status" value="1"/>
</dbReference>
<dbReference type="SUPFAM" id="SSF53850">
    <property type="entry name" value="Periplasmic binding protein-like II"/>
    <property type="match status" value="1"/>
</dbReference>
<proteinExistence type="inferred from homology"/>
<dbReference type="InterPro" id="IPR005119">
    <property type="entry name" value="LysR_subst-bd"/>
</dbReference>
<dbReference type="RefSeq" id="WP_265268787.1">
    <property type="nucleotide sequence ID" value="NZ_JANFAV010000005.1"/>
</dbReference>
<dbReference type="GO" id="GO:0043565">
    <property type="term" value="F:sequence-specific DNA binding"/>
    <property type="evidence" value="ECO:0007669"/>
    <property type="project" value="TreeGrafter"/>
</dbReference>
<evidence type="ECO:0000259" key="5">
    <source>
        <dbReference type="PROSITE" id="PS50931"/>
    </source>
</evidence>
<dbReference type="Gene3D" id="3.40.190.290">
    <property type="match status" value="1"/>
</dbReference>
<dbReference type="Pfam" id="PF00126">
    <property type="entry name" value="HTH_1"/>
    <property type="match status" value="1"/>
</dbReference>
<gene>
    <name evidence="6" type="ORF">NEE01_09875</name>
</gene>
<dbReference type="EMBL" id="JANFAV010000005">
    <property type="protein sequence ID" value="MCW6535092.1"/>
    <property type="molecule type" value="Genomic_DNA"/>
</dbReference>
<dbReference type="PANTHER" id="PTHR30537">
    <property type="entry name" value="HTH-TYPE TRANSCRIPTIONAL REGULATOR"/>
    <property type="match status" value="1"/>
</dbReference>
<keyword evidence="2" id="KW-0805">Transcription regulation</keyword>